<organism evidence="1 2">
    <name type="scientific">Glossina pallidipes</name>
    <name type="common">Tsetse fly</name>
    <dbReference type="NCBI Taxonomy" id="7398"/>
    <lineage>
        <taxon>Eukaryota</taxon>
        <taxon>Metazoa</taxon>
        <taxon>Ecdysozoa</taxon>
        <taxon>Arthropoda</taxon>
        <taxon>Hexapoda</taxon>
        <taxon>Insecta</taxon>
        <taxon>Pterygota</taxon>
        <taxon>Neoptera</taxon>
        <taxon>Endopterygota</taxon>
        <taxon>Diptera</taxon>
        <taxon>Brachycera</taxon>
        <taxon>Muscomorpha</taxon>
        <taxon>Hippoboscoidea</taxon>
        <taxon>Glossinidae</taxon>
        <taxon>Glossina</taxon>
    </lineage>
</organism>
<dbReference type="Proteomes" id="UP000092445">
    <property type="component" value="Unassembled WGS sequence"/>
</dbReference>
<accession>A0A1A9ZRH2</accession>
<keyword evidence="2" id="KW-1185">Reference proteome</keyword>
<evidence type="ECO:0000313" key="2">
    <source>
        <dbReference type="Proteomes" id="UP000092445"/>
    </source>
</evidence>
<name>A0A1A9ZRH2_GLOPL</name>
<proteinExistence type="predicted"/>
<sequence>MTGSTQSMYAYIIDNRPPLNKALDEMHYKQTLVLNYYYGGCREATASHSPACLTESKVVSIRNRIIRVDFPWMQRVMLSSGKEGCKEVIPTSASAKGTAWSIAEWISGTEDEYLDTG</sequence>
<reference evidence="1" key="2">
    <citation type="submission" date="2020-05" db="UniProtKB">
        <authorList>
            <consortium name="EnsemblMetazoa"/>
        </authorList>
    </citation>
    <scope>IDENTIFICATION</scope>
    <source>
        <strain evidence="1">IAEA</strain>
    </source>
</reference>
<reference evidence="2" key="1">
    <citation type="submission" date="2014-03" db="EMBL/GenBank/DDBJ databases">
        <authorList>
            <person name="Aksoy S."/>
            <person name="Warren W."/>
            <person name="Wilson R.K."/>
        </authorList>
    </citation>
    <scope>NUCLEOTIDE SEQUENCE [LARGE SCALE GENOMIC DNA]</scope>
    <source>
        <strain evidence="2">IAEA</strain>
    </source>
</reference>
<dbReference type="EnsemblMetazoa" id="GPAI022677-RA">
    <property type="protein sequence ID" value="GPAI022677-PA"/>
    <property type="gene ID" value="GPAI022677"/>
</dbReference>
<dbReference type="AlphaFoldDB" id="A0A1A9ZRH2"/>
<dbReference type="VEuPathDB" id="VectorBase:GPAI022677"/>
<protein>
    <submittedName>
        <fullName evidence="1">Uncharacterized protein</fullName>
    </submittedName>
</protein>
<evidence type="ECO:0000313" key="1">
    <source>
        <dbReference type="EnsemblMetazoa" id="GPAI022677-PA"/>
    </source>
</evidence>